<protein>
    <submittedName>
        <fullName evidence="5">Uncharacterized protein SCO1/SenC/PrrC, involved in biogenesis of respiratory and photosynthetic system</fullName>
    </submittedName>
</protein>
<dbReference type="PANTHER" id="PTHR12151:SF25">
    <property type="entry name" value="LINALOOL DEHYDRATASE_ISOMERASE DOMAIN-CONTAINING PROTEIN"/>
    <property type="match status" value="1"/>
</dbReference>
<keyword evidence="4" id="KW-0812">Transmembrane</keyword>
<sequence length="210" mass="23610">MNKGIRNTVASLAVIVVGIFALQFWLYSRDQVLNDDQLKSMNAVMFASPRNIQPFQLQDQDGQTFVANDFRGHWSIINFGYTNCPDICPTNMMLLGQVARQLEEQQKPMPQVYMVTVDPARDTPELLKGYVSYFNPEFKALSGDESVIASLARQLNNLFSRAPGGDDDVYFVDHSDNMAILNPEGQFVGIFRPPHKLSDLTTVLADLMAR</sequence>
<keyword evidence="4" id="KW-1133">Transmembrane helix</keyword>
<dbReference type="EMBL" id="CP007142">
    <property type="protein sequence ID" value="AJQ92783.1"/>
    <property type="molecule type" value="Genomic_DNA"/>
</dbReference>
<dbReference type="HOGENOM" id="CLU_050131_3_2_6"/>
<keyword evidence="2" id="KW-0186">Copper</keyword>
<evidence type="ECO:0000256" key="4">
    <source>
        <dbReference type="SAM" id="Phobius"/>
    </source>
</evidence>
<dbReference type="RefSeq" id="WP_044615768.1">
    <property type="nucleotide sequence ID" value="NZ_CP007142.1"/>
</dbReference>
<feature type="binding site" evidence="2">
    <location>
        <position position="84"/>
    </location>
    <ligand>
        <name>Cu cation</name>
        <dbReference type="ChEBI" id="CHEBI:23378"/>
    </ligand>
</feature>
<organism evidence="5 6">
    <name type="scientific">Gynuella sunshinyii YC6258</name>
    <dbReference type="NCBI Taxonomy" id="1445510"/>
    <lineage>
        <taxon>Bacteria</taxon>
        <taxon>Pseudomonadati</taxon>
        <taxon>Pseudomonadota</taxon>
        <taxon>Gammaproteobacteria</taxon>
        <taxon>Oceanospirillales</taxon>
        <taxon>Saccharospirillaceae</taxon>
        <taxon>Gynuella</taxon>
    </lineage>
</organism>
<dbReference type="KEGG" id="gsn:YC6258_00733"/>
<proteinExistence type="inferred from homology"/>
<evidence type="ECO:0000313" key="6">
    <source>
        <dbReference type="Proteomes" id="UP000032266"/>
    </source>
</evidence>
<keyword evidence="4" id="KW-0472">Membrane</keyword>
<dbReference type="SUPFAM" id="SSF52833">
    <property type="entry name" value="Thioredoxin-like"/>
    <property type="match status" value="1"/>
</dbReference>
<dbReference type="Proteomes" id="UP000032266">
    <property type="component" value="Chromosome"/>
</dbReference>
<feature type="binding site" evidence="2">
    <location>
        <position position="174"/>
    </location>
    <ligand>
        <name>Cu cation</name>
        <dbReference type="ChEBI" id="CHEBI:23378"/>
    </ligand>
</feature>
<evidence type="ECO:0000256" key="3">
    <source>
        <dbReference type="PIRSR" id="PIRSR603782-2"/>
    </source>
</evidence>
<dbReference type="Pfam" id="PF02630">
    <property type="entry name" value="SCO1-SenC"/>
    <property type="match status" value="1"/>
</dbReference>
<dbReference type="InterPro" id="IPR036249">
    <property type="entry name" value="Thioredoxin-like_sf"/>
</dbReference>
<dbReference type="FunFam" id="3.40.30.10:FF:000013">
    <property type="entry name" value="Blast:Protein SCO1 homolog, mitochondrial"/>
    <property type="match status" value="1"/>
</dbReference>
<dbReference type="PATRIC" id="fig|1445510.3.peg.720"/>
<gene>
    <name evidence="5" type="ORF">YC6258_00733</name>
</gene>
<dbReference type="Gene3D" id="3.40.30.10">
    <property type="entry name" value="Glutaredoxin"/>
    <property type="match status" value="1"/>
</dbReference>
<reference evidence="5 6" key="1">
    <citation type="submission" date="2014-01" db="EMBL/GenBank/DDBJ databases">
        <title>Full genme sequencing of cellulolytic bacterium Gynuella sunshinyii YC6258T gen. nov., sp. nov.</title>
        <authorList>
            <person name="Khan H."/>
            <person name="Chung E.J."/>
            <person name="Chung Y.R."/>
        </authorList>
    </citation>
    <scope>NUCLEOTIDE SEQUENCE [LARGE SCALE GENOMIC DNA]</scope>
    <source>
        <strain evidence="5 6">YC6258</strain>
    </source>
</reference>
<evidence type="ECO:0000256" key="1">
    <source>
        <dbReference type="ARBA" id="ARBA00010996"/>
    </source>
</evidence>
<feature type="binding site" evidence="2">
    <location>
        <position position="88"/>
    </location>
    <ligand>
        <name>Cu cation</name>
        <dbReference type="ChEBI" id="CHEBI:23378"/>
    </ligand>
</feature>
<keyword evidence="3" id="KW-1015">Disulfide bond</keyword>
<keyword evidence="2" id="KW-0479">Metal-binding</keyword>
<dbReference type="CDD" id="cd02968">
    <property type="entry name" value="SCO"/>
    <property type="match status" value="1"/>
</dbReference>
<evidence type="ECO:0000313" key="5">
    <source>
        <dbReference type="EMBL" id="AJQ92783.1"/>
    </source>
</evidence>
<keyword evidence="6" id="KW-1185">Reference proteome</keyword>
<dbReference type="OrthoDB" id="9790194at2"/>
<accession>A0A0C5VHI5</accession>
<dbReference type="AlphaFoldDB" id="A0A0C5VHI5"/>
<dbReference type="STRING" id="1445510.YC6258_00733"/>
<dbReference type="GO" id="GO:0046872">
    <property type="term" value="F:metal ion binding"/>
    <property type="evidence" value="ECO:0007669"/>
    <property type="project" value="UniProtKB-KW"/>
</dbReference>
<evidence type="ECO:0000256" key="2">
    <source>
        <dbReference type="PIRSR" id="PIRSR603782-1"/>
    </source>
</evidence>
<dbReference type="InterPro" id="IPR003782">
    <property type="entry name" value="SCO1/SenC"/>
</dbReference>
<comment type="similarity">
    <text evidence="1">Belongs to the SCO1/2 family.</text>
</comment>
<name>A0A0C5VHI5_9GAMM</name>
<feature type="transmembrane region" description="Helical" evidence="4">
    <location>
        <begin position="7"/>
        <end position="27"/>
    </location>
</feature>
<dbReference type="PANTHER" id="PTHR12151">
    <property type="entry name" value="ELECTRON TRANSPORT PROTIN SCO1/SENC FAMILY MEMBER"/>
    <property type="match status" value="1"/>
</dbReference>
<feature type="disulfide bond" description="Redox-active" evidence="3">
    <location>
        <begin position="84"/>
        <end position="88"/>
    </location>
</feature>